<dbReference type="RefSeq" id="WP_309805203.1">
    <property type="nucleotide sequence ID" value="NZ_JAVDRD010000005.1"/>
</dbReference>
<keyword evidence="4" id="KW-1185">Reference proteome</keyword>
<protein>
    <submittedName>
        <fullName evidence="3">Acyl-CoA synthetase (AMP-forming)/AMP-acid ligase II</fullName>
    </submittedName>
</protein>
<accession>A0ABU1MLT4</accession>
<organism evidence="3 4">
    <name type="scientific">Novosphingobium capsulatum</name>
    <dbReference type="NCBI Taxonomy" id="13688"/>
    <lineage>
        <taxon>Bacteria</taxon>
        <taxon>Pseudomonadati</taxon>
        <taxon>Pseudomonadota</taxon>
        <taxon>Alphaproteobacteria</taxon>
        <taxon>Sphingomonadales</taxon>
        <taxon>Sphingomonadaceae</taxon>
        <taxon>Novosphingobium</taxon>
    </lineage>
</organism>
<dbReference type="GO" id="GO:0016874">
    <property type="term" value="F:ligase activity"/>
    <property type="evidence" value="ECO:0007669"/>
    <property type="project" value="UniProtKB-KW"/>
</dbReference>
<dbReference type="PROSITE" id="PS00455">
    <property type="entry name" value="AMP_BINDING"/>
    <property type="match status" value="1"/>
</dbReference>
<dbReference type="PANTHER" id="PTHR43767">
    <property type="entry name" value="LONG-CHAIN-FATTY-ACID--COA LIGASE"/>
    <property type="match status" value="1"/>
</dbReference>
<dbReference type="InterPro" id="IPR045851">
    <property type="entry name" value="AMP-bd_C_sf"/>
</dbReference>
<evidence type="ECO:0000313" key="4">
    <source>
        <dbReference type="Proteomes" id="UP001184150"/>
    </source>
</evidence>
<evidence type="ECO:0000259" key="1">
    <source>
        <dbReference type="Pfam" id="PF00501"/>
    </source>
</evidence>
<name>A0ABU1MLT4_9SPHN</name>
<gene>
    <name evidence="3" type="ORF">J2792_002161</name>
</gene>
<dbReference type="Gene3D" id="3.30.300.30">
    <property type="match status" value="1"/>
</dbReference>
<comment type="caution">
    <text evidence="3">The sequence shown here is derived from an EMBL/GenBank/DDBJ whole genome shotgun (WGS) entry which is preliminary data.</text>
</comment>
<feature type="domain" description="AMP-binding enzyme C-terminal" evidence="2">
    <location>
        <begin position="430"/>
        <end position="517"/>
    </location>
</feature>
<dbReference type="EMBL" id="JAVDRD010000005">
    <property type="protein sequence ID" value="MDR6511289.1"/>
    <property type="molecule type" value="Genomic_DNA"/>
</dbReference>
<dbReference type="InterPro" id="IPR025110">
    <property type="entry name" value="AMP-bd_C"/>
</dbReference>
<dbReference type="InterPro" id="IPR000873">
    <property type="entry name" value="AMP-dep_synth/lig_dom"/>
</dbReference>
<dbReference type="InterPro" id="IPR020845">
    <property type="entry name" value="AMP-binding_CS"/>
</dbReference>
<sequence>MSKETVFSRFSAAATRWFDKPFLNVLPETAHIYGIAAGEITYATMLDRVLRRQVALAAAGFGTGTRVGLLLDNRPDFIELFLAANSLGASIVPINPDLRQAELEYLIAHSGMSAAFVVPGRHADVARAALAVGSAMVPVTPDAPVRPLLPLVQLPADPDSAREAALLYTSGTTGQPKGCVLPNSYFLHSGDWYRDTGGLIALHPGAERMLTPLPMFHMNALAVSLMAMITLGGCLTVLDRFHPSTWWDSVRRSRATCLHYLGVMPAMLMKAPDSPADRDHSVRFGFGAGAPAALHGAFEQRFGFPLIEAWAMTETGSGGVISVHREPRKVGTACFGRPDSGVEIRIVDDAGDDVDIDAPGELLVRRAGPDPAYGFFREYLANPAATAEAWAGGWFHTGDIVARDADGDLHFVDRKKNVIRRSGENIAAVEVETILARHPHVRQVAVAATPDPVRGDEVAALIVLDAPARAGTDKTEQLPTEHLARDIATWALGQMAYYKVPGWIGFVDALPRTPTEKILRAALKEEVGAHMARGAFFDTRALKRRQG</sequence>
<dbReference type="Gene3D" id="3.40.50.12780">
    <property type="entry name" value="N-terminal domain of ligase-like"/>
    <property type="match status" value="1"/>
</dbReference>
<reference evidence="3 4" key="1">
    <citation type="submission" date="2023-07" db="EMBL/GenBank/DDBJ databases">
        <title>Sorghum-associated microbial communities from plants grown in Nebraska, USA.</title>
        <authorList>
            <person name="Schachtman D."/>
        </authorList>
    </citation>
    <scope>NUCLEOTIDE SEQUENCE [LARGE SCALE GENOMIC DNA]</scope>
    <source>
        <strain evidence="3 4">DS1027</strain>
    </source>
</reference>
<proteinExistence type="predicted"/>
<keyword evidence="3" id="KW-0436">Ligase</keyword>
<evidence type="ECO:0000259" key="2">
    <source>
        <dbReference type="Pfam" id="PF13193"/>
    </source>
</evidence>
<dbReference type="InterPro" id="IPR042099">
    <property type="entry name" value="ANL_N_sf"/>
</dbReference>
<dbReference type="Pfam" id="PF13193">
    <property type="entry name" value="AMP-binding_C"/>
    <property type="match status" value="1"/>
</dbReference>
<dbReference type="Pfam" id="PF00501">
    <property type="entry name" value="AMP-binding"/>
    <property type="match status" value="1"/>
</dbReference>
<dbReference type="InterPro" id="IPR050237">
    <property type="entry name" value="ATP-dep_AMP-bd_enzyme"/>
</dbReference>
<feature type="domain" description="AMP-dependent synthetase/ligase" evidence="1">
    <location>
        <begin position="33"/>
        <end position="368"/>
    </location>
</feature>
<dbReference type="PANTHER" id="PTHR43767:SF1">
    <property type="entry name" value="NONRIBOSOMAL PEPTIDE SYNTHASE PES1 (EUROFUNG)-RELATED"/>
    <property type="match status" value="1"/>
</dbReference>
<dbReference type="Proteomes" id="UP001184150">
    <property type="component" value="Unassembled WGS sequence"/>
</dbReference>
<evidence type="ECO:0000313" key="3">
    <source>
        <dbReference type="EMBL" id="MDR6511289.1"/>
    </source>
</evidence>
<dbReference type="SUPFAM" id="SSF56801">
    <property type="entry name" value="Acetyl-CoA synthetase-like"/>
    <property type="match status" value="1"/>
</dbReference>